<keyword evidence="10" id="KW-1185">Reference proteome</keyword>
<keyword evidence="4" id="KW-0547">Nucleotide-binding</keyword>
<comment type="caution">
    <text evidence="9">The sequence shown here is derived from an EMBL/GenBank/DDBJ whole genome shotgun (WGS) entry which is preliminary data.</text>
</comment>
<gene>
    <name evidence="9" type="ORF">GCM10011391_11730</name>
</gene>
<evidence type="ECO:0000256" key="3">
    <source>
        <dbReference type="ARBA" id="ARBA00022679"/>
    </source>
</evidence>
<evidence type="ECO:0000256" key="6">
    <source>
        <dbReference type="ARBA" id="ARBA00022840"/>
    </source>
</evidence>
<dbReference type="Gene3D" id="1.10.287.130">
    <property type="match status" value="1"/>
</dbReference>
<dbReference type="GO" id="GO:0005524">
    <property type="term" value="F:ATP binding"/>
    <property type="evidence" value="ECO:0007669"/>
    <property type="project" value="UniProtKB-KW"/>
</dbReference>
<reference evidence="9" key="2">
    <citation type="submission" date="2020-09" db="EMBL/GenBank/DDBJ databases">
        <authorList>
            <person name="Sun Q."/>
            <person name="Zhou Y."/>
        </authorList>
    </citation>
    <scope>NUCLEOTIDE SEQUENCE</scope>
    <source>
        <strain evidence="9">CGMCC 1.15371</strain>
    </source>
</reference>
<evidence type="ECO:0000256" key="1">
    <source>
        <dbReference type="ARBA" id="ARBA00000085"/>
    </source>
</evidence>
<feature type="domain" description="Signal transduction histidine kinase dimerisation/phosphoacceptor" evidence="8">
    <location>
        <begin position="21"/>
        <end position="82"/>
    </location>
</feature>
<dbReference type="PANTHER" id="PTHR43065">
    <property type="entry name" value="SENSOR HISTIDINE KINASE"/>
    <property type="match status" value="1"/>
</dbReference>
<keyword evidence="7" id="KW-0902">Two-component regulatory system</keyword>
<evidence type="ECO:0000313" key="10">
    <source>
        <dbReference type="Proteomes" id="UP000628775"/>
    </source>
</evidence>
<evidence type="ECO:0000313" key="9">
    <source>
        <dbReference type="EMBL" id="GGE34760.1"/>
    </source>
</evidence>
<dbReference type="Pfam" id="PF00512">
    <property type="entry name" value="HisKA"/>
    <property type="match status" value="1"/>
</dbReference>
<evidence type="ECO:0000256" key="5">
    <source>
        <dbReference type="ARBA" id="ARBA00022777"/>
    </source>
</evidence>
<sequence length="136" mass="15577">MKRNEHIEKSEREKHLNQLASVGQIAAGIAHEVKNPLTAVKGFLQLLEREGQHHYIDIARSELDNALDTLNNLLQVSKPDLQDEDDQTFSLSIELESILNLFQDKMYEVEVITDFRHTSAKILGKKSQFKKHSLTL</sequence>
<dbReference type="CDD" id="cd00082">
    <property type="entry name" value="HisKA"/>
    <property type="match status" value="1"/>
</dbReference>
<dbReference type="SUPFAM" id="SSF47384">
    <property type="entry name" value="Homodimeric domain of signal transducing histidine kinase"/>
    <property type="match status" value="1"/>
</dbReference>
<dbReference type="AlphaFoldDB" id="A0A8J2VKT0"/>
<accession>A0A8J2VKT0</accession>
<keyword evidence="5" id="KW-0418">Kinase</keyword>
<reference evidence="9" key="1">
    <citation type="journal article" date="2014" name="Int. J. Syst. Evol. Microbiol.">
        <title>Complete genome sequence of Corynebacterium casei LMG S-19264T (=DSM 44701T), isolated from a smear-ripened cheese.</title>
        <authorList>
            <consortium name="US DOE Joint Genome Institute (JGI-PGF)"/>
            <person name="Walter F."/>
            <person name="Albersmeier A."/>
            <person name="Kalinowski J."/>
            <person name="Ruckert C."/>
        </authorList>
    </citation>
    <scope>NUCLEOTIDE SEQUENCE</scope>
    <source>
        <strain evidence="9">CGMCC 1.15371</strain>
    </source>
</reference>
<keyword evidence="6" id="KW-0067">ATP-binding</keyword>
<dbReference type="RefSeq" id="WP_188690582.1">
    <property type="nucleotide sequence ID" value="NZ_BMIR01000004.1"/>
</dbReference>
<evidence type="ECO:0000256" key="4">
    <source>
        <dbReference type="ARBA" id="ARBA00022741"/>
    </source>
</evidence>
<evidence type="ECO:0000259" key="8">
    <source>
        <dbReference type="SMART" id="SM00388"/>
    </source>
</evidence>
<dbReference type="EC" id="2.7.13.3" evidence="2"/>
<evidence type="ECO:0000256" key="2">
    <source>
        <dbReference type="ARBA" id="ARBA00012438"/>
    </source>
</evidence>
<protein>
    <recommendedName>
        <fullName evidence="2">histidine kinase</fullName>
        <ecNumber evidence="2">2.7.13.3</ecNumber>
    </recommendedName>
</protein>
<keyword evidence="3" id="KW-0808">Transferase</keyword>
<proteinExistence type="predicted"/>
<dbReference type="PANTHER" id="PTHR43065:SF46">
    <property type="entry name" value="C4-DICARBOXYLATE TRANSPORT SENSOR PROTEIN DCTB"/>
    <property type="match status" value="1"/>
</dbReference>
<dbReference type="SMART" id="SM00388">
    <property type="entry name" value="HisKA"/>
    <property type="match status" value="1"/>
</dbReference>
<name>A0A8J2VKT0_9BACL</name>
<comment type="catalytic activity">
    <reaction evidence="1">
        <text>ATP + protein L-histidine = ADP + protein N-phospho-L-histidine.</text>
        <dbReference type="EC" id="2.7.13.3"/>
    </reaction>
</comment>
<evidence type="ECO:0000256" key="7">
    <source>
        <dbReference type="ARBA" id="ARBA00023012"/>
    </source>
</evidence>
<dbReference type="InterPro" id="IPR003661">
    <property type="entry name" value="HisK_dim/P_dom"/>
</dbReference>
<dbReference type="EMBL" id="BMIR01000004">
    <property type="protein sequence ID" value="GGE34760.1"/>
    <property type="molecule type" value="Genomic_DNA"/>
</dbReference>
<dbReference type="InterPro" id="IPR036097">
    <property type="entry name" value="HisK_dim/P_sf"/>
</dbReference>
<dbReference type="GO" id="GO:0000155">
    <property type="term" value="F:phosphorelay sensor kinase activity"/>
    <property type="evidence" value="ECO:0007669"/>
    <property type="project" value="InterPro"/>
</dbReference>
<dbReference type="Proteomes" id="UP000628775">
    <property type="component" value="Unassembled WGS sequence"/>
</dbReference>
<organism evidence="9 10">
    <name type="scientific">Pullulanibacillus camelliae</name>
    <dbReference type="NCBI Taxonomy" id="1707096"/>
    <lineage>
        <taxon>Bacteria</taxon>
        <taxon>Bacillati</taxon>
        <taxon>Bacillota</taxon>
        <taxon>Bacilli</taxon>
        <taxon>Bacillales</taxon>
        <taxon>Sporolactobacillaceae</taxon>
        <taxon>Pullulanibacillus</taxon>
    </lineage>
</organism>